<dbReference type="AlphaFoldDB" id="A0A1H8ENY7"/>
<proteinExistence type="predicted"/>
<dbReference type="Proteomes" id="UP000199206">
    <property type="component" value="Unassembled WGS sequence"/>
</dbReference>
<feature type="transmembrane region" description="Helical" evidence="1">
    <location>
        <begin position="288"/>
        <end position="307"/>
    </location>
</feature>
<gene>
    <name evidence="2" type="ORF">SAMN05192583_2230</name>
</gene>
<keyword evidence="1" id="KW-0472">Membrane</keyword>
<dbReference type="EMBL" id="FOCF01000005">
    <property type="protein sequence ID" value="SEN20498.1"/>
    <property type="molecule type" value="Genomic_DNA"/>
</dbReference>
<feature type="transmembrane region" description="Helical" evidence="1">
    <location>
        <begin position="204"/>
        <end position="226"/>
    </location>
</feature>
<feature type="transmembrane region" description="Helical" evidence="1">
    <location>
        <begin position="313"/>
        <end position="333"/>
    </location>
</feature>
<dbReference type="RefSeq" id="WP_139198077.1">
    <property type="nucleotide sequence ID" value="NZ_FOCF01000005.1"/>
</dbReference>
<organism evidence="2 3">
    <name type="scientific">Sphingomonas gellani</name>
    <dbReference type="NCBI Taxonomy" id="1166340"/>
    <lineage>
        <taxon>Bacteria</taxon>
        <taxon>Pseudomonadati</taxon>
        <taxon>Pseudomonadota</taxon>
        <taxon>Alphaproteobacteria</taxon>
        <taxon>Sphingomonadales</taxon>
        <taxon>Sphingomonadaceae</taxon>
        <taxon>Sphingomonas</taxon>
    </lineage>
</organism>
<evidence type="ECO:0008006" key="4">
    <source>
        <dbReference type="Google" id="ProtNLM"/>
    </source>
</evidence>
<keyword evidence="1" id="KW-1133">Transmembrane helix</keyword>
<sequence length="465" mass="49507">MSGRVHPRSGWIAVAAITLFGLALRLICARGGLWLDEAWSVLMVHEVGTPAGVFLSINHDNNHFLNSLWLQWVGMGASPLIQRALSIATGTAAIPVAANLAVRQGRWPPLVTALLFATAPILVTLGSEARGYAPMTLCFLLALRLADRALAEGVAGERSLGMAICFVVGVLAQLTMVFGVVALIGWAAYTLWRDHGAAVAARRVAGLFGPALLALGGTLSVLWIVAERSPTGFHFGSYEAFTTMAWLRALVEVLGFSVGVPLLSPLLIAAALALLVVAPRLGASRMPLYLLAMVGFPLSIAVLRSINPGHARYYLLVALALLLLLGEVVGRALSTTGWPRRVASGTLGALLVAALWQDAVLAVNLRADPMVAIASLRARAPSGATVLFDRETGEGVLRVAASQSRYALIAARGPCPPSRFVFLDRFGGETMPLRLARCGARYRSIGRRYVRGMSGTHWALYERQP</sequence>
<evidence type="ECO:0000313" key="2">
    <source>
        <dbReference type="EMBL" id="SEN20498.1"/>
    </source>
</evidence>
<protein>
    <recommendedName>
        <fullName evidence="4">Dolichyl-phosphate-mannose-protein mannosyltransferase</fullName>
    </recommendedName>
</protein>
<name>A0A1H8ENY7_9SPHN</name>
<feature type="transmembrane region" description="Helical" evidence="1">
    <location>
        <begin position="246"/>
        <end position="276"/>
    </location>
</feature>
<feature type="transmembrane region" description="Helical" evidence="1">
    <location>
        <begin position="160"/>
        <end position="192"/>
    </location>
</feature>
<dbReference type="OrthoDB" id="8044879at2"/>
<evidence type="ECO:0000313" key="3">
    <source>
        <dbReference type="Proteomes" id="UP000199206"/>
    </source>
</evidence>
<reference evidence="3" key="1">
    <citation type="submission" date="2016-10" db="EMBL/GenBank/DDBJ databases">
        <authorList>
            <person name="Varghese N."/>
            <person name="Submissions S."/>
        </authorList>
    </citation>
    <scope>NUCLEOTIDE SEQUENCE [LARGE SCALE GENOMIC DNA]</scope>
    <source>
        <strain evidence="3">S6-262</strain>
    </source>
</reference>
<feature type="transmembrane region" description="Helical" evidence="1">
    <location>
        <begin position="80"/>
        <end position="102"/>
    </location>
</feature>
<keyword evidence="3" id="KW-1185">Reference proteome</keyword>
<keyword evidence="1" id="KW-0812">Transmembrane</keyword>
<feature type="transmembrane region" description="Helical" evidence="1">
    <location>
        <begin position="109"/>
        <end position="127"/>
    </location>
</feature>
<evidence type="ECO:0000256" key="1">
    <source>
        <dbReference type="SAM" id="Phobius"/>
    </source>
</evidence>
<accession>A0A1H8ENY7</accession>
<dbReference type="STRING" id="1166340.SAMN05192583_2230"/>